<dbReference type="Proteomes" id="UP000076420">
    <property type="component" value="Unassembled WGS sequence"/>
</dbReference>
<proteinExistence type="predicted"/>
<dbReference type="VEuPathDB" id="VectorBase:BGLAX_045927"/>
<dbReference type="KEGG" id="bgt:106051229"/>
<dbReference type="VEuPathDB" id="VectorBase:BGLB021183"/>
<evidence type="ECO:0000313" key="2">
    <source>
        <dbReference type="Proteomes" id="UP000076420"/>
    </source>
</evidence>
<name>A0A2C9KLU4_BIOGL</name>
<dbReference type="Gene3D" id="3.80.10.10">
    <property type="entry name" value="Ribonuclease Inhibitor"/>
    <property type="match status" value="2"/>
</dbReference>
<gene>
    <name evidence="1" type="primary">106051229</name>
</gene>
<sequence length="182" mass="20211">VLNEMNVTRADIPCHGLMSLCPNIVDLDLANNLLDKWTELLAILSNLPKVKYVNVSRNSLRLNPVLNEMNVTRADIPCHGLMSLCPNIVDLDLANNLLDKWTELLAILSNLPKVKYVNVSRNSLRLNPDDPLPESNLSVENLALNDTGVSLDEIAKLSSIMPMLKELHLCGNSKLVTLISFF</sequence>
<protein>
    <submittedName>
        <fullName evidence="1">Uncharacterized protein</fullName>
    </submittedName>
</protein>
<reference evidence="1" key="1">
    <citation type="submission" date="2020-05" db="UniProtKB">
        <authorList>
            <consortium name="EnsemblMetazoa"/>
        </authorList>
    </citation>
    <scope>IDENTIFICATION</scope>
    <source>
        <strain evidence="1">BB02</strain>
    </source>
</reference>
<organism evidence="1 2">
    <name type="scientific">Biomphalaria glabrata</name>
    <name type="common">Bloodfluke planorb</name>
    <name type="synonym">Freshwater snail</name>
    <dbReference type="NCBI Taxonomy" id="6526"/>
    <lineage>
        <taxon>Eukaryota</taxon>
        <taxon>Metazoa</taxon>
        <taxon>Spiralia</taxon>
        <taxon>Lophotrochozoa</taxon>
        <taxon>Mollusca</taxon>
        <taxon>Gastropoda</taxon>
        <taxon>Heterobranchia</taxon>
        <taxon>Euthyneura</taxon>
        <taxon>Panpulmonata</taxon>
        <taxon>Hygrophila</taxon>
        <taxon>Lymnaeoidea</taxon>
        <taxon>Planorbidae</taxon>
        <taxon>Biomphalaria</taxon>
    </lineage>
</organism>
<accession>A0A2C9KLU4</accession>
<dbReference type="InterPro" id="IPR032675">
    <property type="entry name" value="LRR_dom_sf"/>
</dbReference>
<dbReference type="AlphaFoldDB" id="A0A2C9KLU4"/>
<dbReference type="SUPFAM" id="SSF52047">
    <property type="entry name" value="RNI-like"/>
    <property type="match status" value="1"/>
</dbReference>
<dbReference type="STRING" id="6526.A0A2C9KLU4"/>
<dbReference type="EnsemblMetazoa" id="BGLB021183-RA">
    <property type="protein sequence ID" value="BGLB021183-PA"/>
    <property type="gene ID" value="BGLB021183"/>
</dbReference>
<evidence type="ECO:0000313" key="1">
    <source>
        <dbReference type="EnsemblMetazoa" id="BGLB021183-PA"/>
    </source>
</evidence>